<dbReference type="InterPro" id="IPR002467">
    <property type="entry name" value="Pept_M24A_MAP1"/>
</dbReference>
<comment type="cofactor">
    <cofactor evidence="6">
        <name>Co(2+)</name>
        <dbReference type="ChEBI" id="CHEBI:48828"/>
    </cofactor>
    <cofactor evidence="6">
        <name>Zn(2+)</name>
        <dbReference type="ChEBI" id="CHEBI:29105"/>
    </cofactor>
    <cofactor evidence="6">
        <name>Mn(2+)</name>
        <dbReference type="ChEBI" id="CHEBI:29035"/>
    </cofactor>
    <cofactor evidence="6">
        <name>Fe(2+)</name>
        <dbReference type="ChEBI" id="CHEBI:29033"/>
    </cofactor>
    <text evidence="6">Binds 2 divalent metal cations per subunit. Has a high-affinity and a low affinity metal-binding site. The true nature of the physiological cofactor is under debate. The enzyme is active with cobalt, zinc, manganese or divalent iron ions. Most likely, methionine aminopeptidases function as mononuclear Fe(2+)-metalloproteases under physiological conditions, and the catalytically relevant metal-binding site has been assigned to the histidine-containing high-affinity site.</text>
</comment>
<evidence type="ECO:0000256" key="4">
    <source>
        <dbReference type="ARBA" id="ARBA00022723"/>
    </source>
</evidence>
<name>A0A1F7YN72_9BACT</name>
<protein>
    <recommendedName>
        <fullName evidence="6 7">Methionine aminopeptidase</fullName>
        <shortName evidence="6">MAP</shortName>
        <shortName evidence="6">MetAP</shortName>
        <ecNumber evidence="6 7">3.4.11.18</ecNumber>
    </recommendedName>
    <alternativeName>
        <fullName evidence="6">Peptidase M</fullName>
    </alternativeName>
</protein>
<reference evidence="9 10" key="1">
    <citation type="journal article" date="2016" name="Nat. Commun.">
        <title>Thousands of microbial genomes shed light on interconnected biogeochemical processes in an aquifer system.</title>
        <authorList>
            <person name="Anantharaman K."/>
            <person name="Brown C.T."/>
            <person name="Hug L.A."/>
            <person name="Sharon I."/>
            <person name="Castelle C.J."/>
            <person name="Probst A.J."/>
            <person name="Thomas B.C."/>
            <person name="Singh A."/>
            <person name="Wilkins M.J."/>
            <person name="Karaoz U."/>
            <person name="Brodie E.L."/>
            <person name="Williams K.H."/>
            <person name="Hubbard S.S."/>
            <person name="Banfield J.F."/>
        </authorList>
    </citation>
    <scope>NUCLEOTIDE SEQUENCE [LARGE SCALE GENOMIC DNA]</scope>
</reference>
<dbReference type="PANTHER" id="PTHR43330">
    <property type="entry name" value="METHIONINE AMINOPEPTIDASE"/>
    <property type="match status" value="1"/>
</dbReference>
<keyword evidence="2 6" id="KW-0031">Aminopeptidase</keyword>
<dbReference type="GO" id="GO:0004239">
    <property type="term" value="F:initiator methionyl aminopeptidase activity"/>
    <property type="evidence" value="ECO:0007669"/>
    <property type="project" value="UniProtKB-UniRule"/>
</dbReference>
<comment type="caution">
    <text evidence="9">The sequence shown here is derived from an EMBL/GenBank/DDBJ whole genome shotgun (WGS) entry which is preliminary data.</text>
</comment>
<dbReference type="Gene3D" id="3.90.230.10">
    <property type="entry name" value="Creatinase/methionine aminopeptidase superfamily"/>
    <property type="match status" value="1"/>
</dbReference>
<keyword evidence="5 6" id="KW-0378">Hydrolase</keyword>
<proteinExistence type="inferred from homology"/>
<comment type="similarity">
    <text evidence="6">Belongs to the peptidase M24A family. Methionine aminopeptidase type 1 subfamily.</text>
</comment>
<dbReference type="GO" id="GO:0046872">
    <property type="term" value="F:metal ion binding"/>
    <property type="evidence" value="ECO:0007669"/>
    <property type="project" value="UniProtKB-UniRule"/>
</dbReference>
<dbReference type="Pfam" id="PF00557">
    <property type="entry name" value="Peptidase_M24"/>
    <property type="match status" value="1"/>
</dbReference>
<dbReference type="SUPFAM" id="SSF55920">
    <property type="entry name" value="Creatinase/aminopeptidase"/>
    <property type="match status" value="1"/>
</dbReference>
<dbReference type="InterPro" id="IPR000994">
    <property type="entry name" value="Pept_M24"/>
</dbReference>
<comment type="catalytic activity">
    <reaction evidence="6 7">
        <text>Release of N-terminal amino acids, preferentially methionine, from peptides and arylamides.</text>
        <dbReference type="EC" id="3.4.11.18"/>
    </reaction>
</comment>
<evidence type="ECO:0000256" key="1">
    <source>
        <dbReference type="ARBA" id="ARBA00002521"/>
    </source>
</evidence>
<dbReference type="EC" id="3.4.11.18" evidence="6 7"/>
<evidence type="ECO:0000256" key="6">
    <source>
        <dbReference type="HAMAP-Rule" id="MF_01974"/>
    </source>
</evidence>
<feature type="domain" description="Peptidase M24" evidence="8">
    <location>
        <begin position="11"/>
        <end position="241"/>
    </location>
</feature>
<feature type="binding site" evidence="6">
    <location>
        <position position="108"/>
    </location>
    <ligand>
        <name>a divalent metal cation</name>
        <dbReference type="ChEBI" id="CHEBI:60240"/>
        <label>1</label>
    </ligand>
</feature>
<dbReference type="HAMAP" id="MF_01974">
    <property type="entry name" value="MetAP_1"/>
    <property type="match status" value="1"/>
</dbReference>
<organism evidence="9 10">
    <name type="scientific">Candidatus Woesebacteria bacterium RIFCSPHIGHO2_01_FULL_41_10</name>
    <dbReference type="NCBI Taxonomy" id="1802500"/>
    <lineage>
        <taxon>Bacteria</taxon>
        <taxon>Candidatus Woeseibacteriota</taxon>
    </lineage>
</organism>
<comment type="function">
    <text evidence="1 6">Removes the N-terminal methionine from nascent proteins. The N-terminal methionine is often cleaved when the second residue in the primary sequence is small and uncharged (Met-Ala-, Cys, Gly, Pro, Ser, Thr, or Val). Requires deformylation of the N(alpha)-formylated initiator methionine before it can be hydrolyzed.</text>
</comment>
<dbReference type="PANTHER" id="PTHR43330:SF27">
    <property type="entry name" value="METHIONINE AMINOPEPTIDASE"/>
    <property type="match status" value="1"/>
</dbReference>
<evidence type="ECO:0000259" key="8">
    <source>
        <dbReference type="Pfam" id="PF00557"/>
    </source>
</evidence>
<evidence type="ECO:0000256" key="7">
    <source>
        <dbReference type="RuleBase" id="RU003653"/>
    </source>
</evidence>
<feature type="binding site" evidence="6">
    <location>
        <position position="235"/>
    </location>
    <ligand>
        <name>a divalent metal cation</name>
        <dbReference type="ChEBI" id="CHEBI:60240"/>
        <label>2</label>
        <note>catalytic</note>
    </ligand>
</feature>
<dbReference type="GO" id="GO:0005829">
    <property type="term" value="C:cytosol"/>
    <property type="evidence" value="ECO:0007669"/>
    <property type="project" value="TreeGrafter"/>
</dbReference>
<dbReference type="STRING" id="1802500.A2801_03520"/>
<feature type="binding site" evidence="6">
    <location>
        <position position="178"/>
    </location>
    <ligand>
        <name>substrate</name>
    </ligand>
</feature>
<feature type="binding site" evidence="6">
    <location>
        <position position="171"/>
    </location>
    <ligand>
        <name>a divalent metal cation</name>
        <dbReference type="ChEBI" id="CHEBI:60240"/>
        <label>2</label>
        <note>catalytic</note>
    </ligand>
</feature>
<dbReference type="Proteomes" id="UP000177263">
    <property type="component" value="Unassembled WGS sequence"/>
</dbReference>
<evidence type="ECO:0000256" key="2">
    <source>
        <dbReference type="ARBA" id="ARBA00022438"/>
    </source>
</evidence>
<feature type="binding site" evidence="6">
    <location>
        <position position="108"/>
    </location>
    <ligand>
        <name>a divalent metal cation</name>
        <dbReference type="ChEBI" id="CHEBI:60240"/>
        <label>2</label>
        <note>catalytic</note>
    </ligand>
</feature>
<keyword evidence="4 6" id="KW-0479">Metal-binding</keyword>
<feature type="binding site" evidence="6">
    <location>
        <position position="235"/>
    </location>
    <ligand>
        <name>a divalent metal cation</name>
        <dbReference type="ChEBI" id="CHEBI:60240"/>
        <label>1</label>
    </ligand>
</feature>
<sequence length="258" mass="28356">MIIKTSKQLDEYKQATELSMIILNKLHASVAAGVTPMDIEELSLSLIKSHGALPAFVGVGPIGNKYKYVMCISVNDTVVHGIPNKIKFVQGDIVKLDFGLIYNGYYTDHCVTVGINNVAKKDKRLIAAGKQIVLSAVAQATTGKTIGDIGFVMENTAKEYGYKTVKEFTGHGIGRSLHDDPMIPTYGRTNTGRQLEDGMVLCIEAQVVEGSNSVHEETDGWTYKTDDGGNVVMFEYMVIVKKDEPFILTDTRKWESLV</sequence>
<evidence type="ECO:0000313" key="10">
    <source>
        <dbReference type="Proteomes" id="UP000177263"/>
    </source>
</evidence>
<dbReference type="GO" id="GO:0006508">
    <property type="term" value="P:proteolysis"/>
    <property type="evidence" value="ECO:0007669"/>
    <property type="project" value="UniProtKB-KW"/>
</dbReference>
<dbReference type="AlphaFoldDB" id="A0A1F7YN72"/>
<evidence type="ECO:0000313" key="9">
    <source>
        <dbReference type="EMBL" id="OGM28737.1"/>
    </source>
</evidence>
<accession>A0A1F7YN72</accession>
<dbReference type="NCBIfam" id="TIGR00500">
    <property type="entry name" value="met_pdase_I"/>
    <property type="match status" value="1"/>
</dbReference>
<keyword evidence="3 6" id="KW-0645">Protease</keyword>
<evidence type="ECO:0000256" key="3">
    <source>
        <dbReference type="ARBA" id="ARBA00022670"/>
    </source>
</evidence>
<feature type="binding site" evidence="6">
    <location>
        <position position="80"/>
    </location>
    <ligand>
        <name>substrate</name>
    </ligand>
</feature>
<feature type="binding site" evidence="6">
    <location>
        <position position="97"/>
    </location>
    <ligand>
        <name>a divalent metal cation</name>
        <dbReference type="ChEBI" id="CHEBI:60240"/>
        <label>1</label>
    </ligand>
</feature>
<comment type="subunit">
    <text evidence="6">Monomer.</text>
</comment>
<dbReference type="EMBL" id="MGGM01000024">
    <property type="protein sequence ID" value="OGM28737.1"/>
    <property type="molecule type" value="Genomic_DNA"/>
</dbReference>
<dbReference type="GO" id="GO:0070006">
    <property type="term" value="F:metalloaminopeptidase activity"/>
    <property type="evidence" value="ECO:0007669"/>
    <property type="project" value="UniProtKB-UniRule"/>
</dbReference>
<gene>
    <name evidence="6" type="primary">map</name>
    <name evidence="9" type="ORF">A2801_03520</name>
</gene>
<dbReference type="PRINTS" id="PR00599">
    <property type="entry name" value="MAPEPTIDASE"/>
</dbReference>
<dbReference type="InterPro" id="IPR036005">
    <property type="entry name" value="Creatinase/aminopeptidase-like"/>
</dbReference>
<evidence type="ECO:0000256" key="5">
    <source>
        <dbReference type="ARBA" id="ARBA00022801"/>
    </source>
</evidence>
<dbReference type="InterPro" id="IPR001714">
    <property type="entry name" value="Pept_M24_MAP"/>
</dbReference>
<feature type="binding site" evidence="6">
    <location>
        <position position="204"/>
    </location>
    <ligand>
        <name>a divalent metal cation</name>
        <dbReference type="ChEBI" id="CHEBI:60240"/>
        <label>2</label>
        <note>catalytic</note>
    </ligand>
</feature>